<evidence type="ECO:0000256" key="4">
    <source>
        <dbReference type="ARBA" id="ARBA00023136"/>
    </source>
</evidence>
<dbReference type="GO" id="GO:0016020">
    <property type="term" value="C:membrane"/>
    <property type="evidence" value="ECO:0007669"/>
    <property type="project" value="UniProtKB-SubCell"/>
</dbReference>
<evidence type="ECO:0000256" key="6">
    <source>
        <dbReference type="SAM" id="Phobius"/>
    </source>
</evidence>
<dbReference type="InterPro" id="IPR008521">
    <property type="entry name" value="Mg_trans_NIPA"/>
</dbReference>
<feature type="transmembrane region" description="Helical" evidence="6">
    <location>
        <begin position="221"/>
        <end position="239"/>
    </location>
</feature>
<dbReference type="Gene3D" id="1.10.3730.20">
    <property type="match status" value="1"/>
</dbReference>
<protein>
    <submittedName>
        <fullName evidence="7">Magnesium transporter NIPA</fullName>
    </submittedName>
</protein>
<feature type="transmembrane region" description="Helical" evidence="6">
    <location>
        <begin position="61"/>
        <end position="81"/>
    </location>
</feature>
<dbReference type="PANTHER" id="PTHR12570:SF65">
    <property type="entry name" value="MAGNESIUM TRANSPORTER NIPA9-RELATED"/>
    <property type="match status" value="1"/>
</dbReference>
<dbReference type="OrthoDB" id="165382at2759"/>
<feature type="region of interest" description="Disordered" evidence="5">
    <location>
        <begin position="356"/>
        <end position="393"/>
    </location>
</feature>
<evidence type="ECO:0000256" key="5">
    <source>
        <dbReference type="SAM" id="MobiDB-lite"/>
    </source>
</evidence>
<feature type="transmembrane region" description="Helical" evidence="6">
    <location>
        <begin position="87"/>
        <end position="108"/>
    </location>
</feature>
<feature type="transmembrane region" description="Helical" evidence="6">
    <location>
        <begin position="283"/>
        <end position="304"/>
    </location>
</feature>
<keyword evidence="3 6" id="KW-1133">Transmembrane helix</keyword>
<keyword evidence="2 6" id="KW-0812">Transmembrane</keyword>
<comment type="subcellular location">
    <subcellularLocation>
        <location evidence="1">Membrane</location>
        <topology evidence="1">Multi-pass membrane protein</topology>
    </subcellularLocation>
</comment>
<evidence type="ECO:0000256" key="3">
    <source>
        <dbReference type="ARBA" id="ARBA00022989"/>
    </source>
</evidence>
<sequence>MFPTLHSDTSLDGTSILFWIGCFIVLASTTCQNVGMFLQKRAHLRQQRLERTDSPRYWRNWAWWCATLVFVLGVVLDFVSLSLLPTVITLPLGSIGLVISLLCSHFGLRERIFWSDIVGMILIMAGACLTVVFATKSRDLLTIPTIRVMLHPTDVPLWYFLSFFVLAPLVVGLSFLVPSALTFGICPGTLGVITMMTGKIVGELTLQTFFYNSNQMRYLEYYAFILCLVAAVLCQNHLLQRALAFYDNTIIVPVYYVTLTLFNCLTGLLFFRDFTDVQVGQGVAFGIGIFIVCAGCAFLSVAHLKNPRRLETFQSRFNLLEEGVFYDVAKLQTTYLVDSIEEVELRPQQAVGCRKRLHPSIPHSPSPCRREEKTCTYTHTRAHATSPSPQERP</sequence>
<dbReference type="VEuPathDB" id="GiardiaDB:GMRT_14685"/>
<dbReference type="InterPro" id="IPR037185">
    <property type="entry name" value="EmrE-like"/>
</dbReference>
<comment type="caution">
    <text evidence="7">The sequence shown here is derived from an EMBL/GenBank/DDBJ whole genome shotgun (WGS) entry which is preliminary data.</text>
</comment>
<keyword evidence="4 6" id="KW-0472">Membrane</keyword>
<organism evidence="7 8">
    <name type="scientific">Giardia muris</name>
    <dbReference type="NCBI Taxonomy" id="5742"/>
    <lineage>
        <taxon>Eukaryota</taxon>
        <taxon>Metamonada</taxon>
        <taxon>Diplomonadida</taxon>
        <taxon>Hexamitidae</taxon>
        <taxon>Giardiinae</taxon>
        <taxon>Giardia</taxon>
    </lineage>
</organism>
<evidence type="ECO:0000256" key="2">
    <source>
        <dbReference type="ARBA" id="ARBA00022692"/>
    </source>
</evidence>
<accession>A0A4Z1SLJ8</accession>
<evidence type="ECO:0000313" key="8">
    <source>
        <dbReference type="Proteomes" id="UP000315496"/>
    </source>
</evidence>
<feature type="transmembrane region" description="Helical" evidence="6">
    <location>
        <begin position="251"/>
        <end position="271"/>
    </location>
</feature>
<feature type="transmembrane region" description="Helical" evidence="6">
    <location>
        <begin position="117"/>
        <end position="135"/>
    </location>
</feature>
<evidence type="ECO:0000256" key="1">
    <source>
        <dbReference type="ARBA" id="ARBA00004141"/>
    </source>
</evidence>
<name>A0A4Z1SLJ8_GIAMU</name>
<feature type="transmembrane region" description="Helical" evidence="6">
    <location>
        <begin position="155"/>
        <end position="176"/>
    </location>
</feature>
<proteinExistence type="predicted"/>
<dbReference type="Pfam" id="PF05653">
    <property type="entry name" value="Mg_trans_NIPA"/>
    <property type="match status" value="1"/>
</dbReference>
<feature type="transmembrane region" description="Helical" evidence="6">
    <location>
        <begin position="16"/>
        <end position="38"/>
    </location>
</feature>
<gene>
    <name evidence="7" type="ORF">GMRT_14685</name>
</gene>
<evidence type="ECO:0000313" key="7">
    <source>
        <dbReference type="EMBL" id="TNJ26400.1"/>
    </source>
</evidence>
<feature type="transmembrane region" description="Helical" evidence="6">
    <location>
        <begin position="183"/>
        <end position="201"/>
    </location>
</feature>
<reference evidence="7" key="1">
    <citation type="submission" date="2019-05" db="EMBL/GenBank/DDBJ databases">
        <title>The compact genome of Giardia muris reveals important steps in the evolution of intestinal protozoan parasites.</title>
        <authorList>
            <person name="Xu F."/>
            <person name="Jimenez-Gonzalez A."/>
            <person name="Einarsson E."/>
            <person name="Astvaldsson A."/>
            <person name="Peirasmaki D."/>
            <person name="Eckmann L."/>
            <person name="Andersson J.O."/>
            <person name="Svard S.G."/>
            <person name="Jerlstrom-Hultqvist J."/>
        </authorList>
    </citation>
    <scope>NUCLEOTIDE SEQUENCE [LARGE SCALE GENOMIC DNA]</scope>
    <source>
        <strain evidence="7">Roberts-Thomson</strain>
    </source>
</reference>
<feature type="compositionally biased region" description="Polar residues" evidence="5">
    <location>
        <begin position="375"/>
        <end position="393"/>
    </location>
</feature>
<dbReference type="EMBL" id="VDLU01000005">
    <property type="protein sequence ID" value="TNJ26400.1"/>
    <property type="molecule type" value="Genomic_DNA"/>
</dbReference>
<dbReference type="SUPFAM" id="SSF103481">
    <property type="entry name" value="Multidrug resistance efflux transporter EmrE"/>
    <property type="match status" value="1"/>
</dbReference>
<keyword evidence="8" id="KW-1185">Reference proteome</keyword>
<dbReference type="GO" id="GO:0015095">
    <property type="term" value="F:magnesium ion transmembrane transporter activity"/>
    <property type="evidence" value="ECO:0007669"/>
    <property type="project" value="InterPro"/>
</dbReference>
<dbReference type="Proteomes" id="UP000315496">
    <property type="component" value="Chromosome 5"/>
</dbReference>
<dbReference type="PANTHER" id="PTHR12570">
    <property type="match status" value="1"/>
</dbReference>
<dbReference type="AlphaFoldDB" id="A0A4Z1SLJ8"/>